<dbReference type="SUPFAM" id="SSF46785">
    <property type="entry name" value="Winged helix' DNA-binding domain"/>
    <property type="match status" value="1"/>
</dbReference>
<comment type="caution">
    <text evidence="1">The sequence shown here is derived from an EMBL/GenBank/DDBJ whole genome shotgun (WGS) entry which is preliminary data.</text>
</comment>
<gene>
    <name evidence="1" type="ORF">ASUL_02709</name>
</gene>
<dbReference type="EMBL" id="ASRH01000002">
    <property type="protein sequence ID" value="EWG07919.1"/>
    <property type="molecule type" value="Genomic_DNA"/>
</dbReference>
<dbReference type="Proteomes" id="UP000054284">
    <property type="component" value="Unassembled WGS sequence"/>
</dbReference>
<dbReference type="Gene3D" id="1.10.10.10">
    <property type="entry name" value="Winged helix-like DNA-binding domain superfamily/Winged helix DNA-binding domain"/>
    <property type="match status" value="1"/>
</dbReference>
<name>W7L867_9CREN</name>
<reference evidence="1 2" key="1">
    <citation type="journal article" date="2014" name="Genome Announc.">
        <title>Draft Genome Sequence of the Sulfolobales Archaeon AZ1, Obtained through Metagenomic Analysis of a Mexican Hot Spring.</title>
        <authorList>
            <person name="Servin-Garciduenas L.E."/>
            <person name="Martinez-Romero E."/>
        </authorList>
    </citation>
    <scope>NUCLEOTIDE SEQUENCE [LARGE SCALE GENOMIC DNA]</scope>
    <source>
        <strain evidence="1">AZ1-illumnia</strain>
    </source>
</reference>
<dbReference type="InterPro" id="IPR036388">
    <property type="entry name" value="WH-like_DNA-bd_sf"/>
</dbReference>
<dbReference type="Pfam" id="PF13412">
    <property type="entry name" value="HTH_24"/>
    <property type="match status" value="1"/>
</dbReference>
<organism evidence="1 2">
    <name type="scientific">Candidatus Aramenus sulfurataquae</name>
    <dbReference type="NCBI Taxonomy" id="1326980"/>
    <lineage>
        <taxon>Archaea</taxon>
        <taxon>Thermoproteota</taxon>
        <taxon>Thermoprotei</taxon>
        <taxon>Sulfolobales</taxon>
        <taxon>Sulfolobaceae</taxon>
        <taxon>Candidatus Aramenus</taxon>
    </lineage>
</organism>
<proteinExistence type="predicted"/>
<protein>
    <recommendedName>
        <fullName evidence="3">ArnR1-like winged helix-turn-helix domain-containing protein</fullName>
    </recommendedName>
</protein>
<dbReference type="AlphaFoldDB" id="W7L867"/>
<keyword evidence="2" id="KW-1185">Reference proteome</keyword>
<dbReference type="InterPro" id="IPR036390">
    <property type="entry name" value="WH_DNA-bd_sf"/>
</dbReference>
<sequence>MIIAMSERALSSPLKRRILAYLKENGPSAFKEIKDNVRVSTDSLKLALSDLEADGVVKRGKDKISLTEEGERLAGKNKLTL</sequence>
<accession>W7L867</accession>
<evidence type="ECO:0008006" key="3">
    <source>
        <dbReference type="Google" id="ProtNLM"/>
    </source>
</evidence>
<evidence type="ECO:0000313" key="1">
    <source>
        <dbReference type="EMBL" id="EWG07919.1"/>
    </source>
</evidence>
<evidence type="ECO:0000313" key="2">
    <source>
        <dbReference type="Proteomes" id="UP000054284"/>
    </source>
</evidence>